<comment type="subcellular location">
    <subcellularLocation>
        <location evidence="1">Membrane</location>
        <topology evidence="1">Multi-pass membrane protein</topology>
    </subcellularLocation>
</comment>
<keyword evidence="7" id="KW-1185">Reference proteome</keyword>
<evidence type="ECO:0000313" key="6">
    <source>
        <dbReference type="EMBL" id="KAF2436169.1"/>
    </source>
</evidence>
<keyword evidence="3 5" id="KW-1133">Transmembrane helix</keyword>
<dbReference type="PANTHER" id="PTHR34292:SF1">
    <property type="entry name" value="OUTER SPORE WALL PROTEIN RRT8"/>
    <property type="match status" value="1"/>
</dbReference>
<evidence type="ECO:0000256" key="1">
    <source>
        <dbReference type="ARBA" id="ARBA00004141"/>
    </source>
</evidence>
<dbReference type="InterPro" id="IPR052786">
    <property type="entry name" value="Spore_wall_assembly"/>
</dbReference>
<dbReference type="GO" id="GO:0005811">
    <property type="term" value="C:lipid droplet"/>
    <property type="evidence" value="ECO:0007669"/>
    <property type="project" value="TreeGrafter"/>
</dbReference>
<dbReference type="GO" id="GO:0005628">
    <property type="term" value="C:prospore membrane"/>
    <property type="evidence" value="ECO:0007669"/>
    <property type="project" value="TreeGrafter"/>
</dbReference>
<accession>A0A9P4P3W9</accession>
<dbReference type="PANTHER" id="PTHR34292">
    <property type="entry name" value="OUTER SPORE WALL PROTEIN LDS1"/>
    <property type="match status" value="1"/>
</dbReference>
<dbReference type="EMBL" id="MU007011">
    <property type="protein sequence ID" value="KAF2436169.1"/>
    <property type="molecule type" value="Genomic_DNA"/>
</dbReference>
<dbReference type="AlphaFoldDB" id="A0A9P4P3W9"/>
<evidence type="ECO:0000256" key="5">
    <source>
        <dbReference type="SAM" id="Phobius"/>
    </source>
</evidence>
<protein>
    <submittedName>
        <fullName evidence="6">Uncharacterized protein</fullName>
    </submittedName>
</protein>
<feature type="transmembrane region" description="Helical" evidence="5">
    <location>
        <begin position="84"/>
        <end position="104"/>
    </location>
</feature>
<evidence type="ECO:0000256" key="3">
    <source>
        <dbReference type="ARBA" id="ARBA00022989"/>
    </source>
</evidence>
<feature type="transmembrane region" description="Helical" evidence="5">
    <location>
        <begin position="225"/>
        <end position="247"/>
    </location>
</feature>
<proteinExistence type="predicted"/>
<comment type="caution">
    <text evidence="6">The sequence shown here is derived from an EMBL/GenBank/DDBJ whole genome shotgun (WGS) entry which is preliminary data.</text>
</comment>
<evidence type="ECO:0000256" key="2">
    <source>
        <dbReference type="ARBA" id="ARBA00022692"/>
    </source>
</evidence>
<sequence>MSQFTRPNFISRLSYVITTGPPGLPGLYPLKGVFYFLAHPFFYPLLKTRLLPCFLLSLFVLTNLFLFAYLPQVAFFAIWQGRSAWFNATFLVLGESAAIVALLFEAFFVDECQVDIFDAVLVHKGYEDLVITSRPVAPDEEGFLDPVQRLGRPTRKAVYAPFSLRQIVEFVVFLPLTFIPYAGVILFLMLTGYRAGPLLMWRYYTLRGFDKKQRNAYIRKRRWSYAWFGTIHLTLQLIPVFNMLFLMTTAVGSGLYAVNEEERRHQEERRPIVGPDEPYDDNPI</sequence>
<dbReference type="GO" id="GO:0005619">
    <property type="term" value="C:ascospore wall"/>
    <property type="evidence" value="ECO:0007669"/>
    <property type="project" value="TreeGrafter"/>
</dbReference>
<feature type="transmembrane region" description="Helical" evidence="5">
    <location>
        <begin position="53"/>
        <end position="78"/>
    </location>
</feature>
<dbReference type="Proteomes" id="UP000800235">
    <property type="component" value="Unassembled WGS sequence"/>
</dbReference>
<keyword evidence="4 5" id="KW-0472">Membrane</keyword>
<evidence type="ECO:0000256" key="4">
    <source>
        <dbReference type="ARBA" id="ARBA00023136"/>
    </source>
</evidence>
<reference evidence="6" key="1">
    <citation type="journal article" date="2020" name="Stud. Mycol.">
        <title>101 Dothideomycetes genomes: a test case for predicting lifestyles and emergence of pathogens.</title>
        <authorList>
            <person name="Haridas S."/>
            <person name="Albert R."/>
            <person name="Binder M."/>
            <person name="Bloem J."/>
            <person name="Labutti K."/>
            <person name="Salamov A."/>
            <person name="Andreopoulos B."/>
            <person name="Baker S."/>
            <person name="Barry K."/>
            <person name="Bills G."/>
            <person name="Bluhm B."/>
            <person name="Cannon C."/>
            <person name="Castanera R."/>
            <person name="Culley D."/>
            <person name="Daum C."/>
            <person name="Ezra D."/>
            <person name="Gonzalez J."/>
            <person name="Henrissat B."/>
            <person name="Kuo A."/>
            <person name="Liang C."/>
            <person name="Lipzen A."/>
            <person name="Lutzoni F."/>
            <person name="Magnuson J."/>
            <person name="Mondo S."/>
            <person name="Nolan M."/>
            <person name="Ohm R."/>
            <person name="Pangilinan J."/>
            <person name="Park H.-J."/>
            <person name="Ramirez L."/>
            <person name="Alfaro M."/>
            <person name="Sun H."/>
            <person name="Tritt A."/>
            <person name="Yoshinaga Y."/>
            <person name="Zwiers L.-H."/>
            <person name="Turgeon B."/>
            <person name="Goodwin S."/>
            <person name="Spatafora J."/>
            <person name="Crous P."/>
            <person name="Grigoriev I."/>
        </authorList>
    </citation>
    <scope>NUCLEOTIDE SEQUENCE</scope>
    <source>
        <strain evidence="6">CBS 130266</strain>
    </source>
</reference>
<dbReference type="Pfam" id="PF07264">
    <property type="entry name" value="EI24"/>
    <property type="match status" value="1"/>
</dbReference>
<dbReference type="OrthoDB" id="2107885at2759"/>
<organism evidence="6 7">
    <name type="scientific">Tothia fuscella</name>
    <dbReference type="NCBI Taxonomy" id="1048955"/>
    <lineage>
        <taxon>Eukaryota</taxon>
        <taxon>Fungi</taxon>
        <taxon>Dikarya</taxon>
        <taxon>Ascomycota</taxon>
        <taxon>Pezizomycotina</taxon>
        <taxon>Dothideomycetes</taxon>
        <taxon>Pleosporomycetidae</taxon>
        <taxon>Venturiales</taxon>
        <taxon>Cylindrosympodiaceae</taxon>
        <taxon>Tothia</taxon>
    </lineage>
</organism>
<dbReference type="InterPro" id="IPR059112">
    <property type="entry name" value="CysZ/EI24"/>
</dbReference>
<name>A0A9P4P3W9_9PEZI</name>
<gene>
    <name evidence="6" type="ORF">EJ08DRAFT_645178</name>
</gene>
<keyword evidence="2 5" id="KW-0812">Transmembrane</keyword>
<evidence type="ECO:0000313" key="7">
    <source>
        <dbReference type="Proteomes" id="UP000800235"/>
    </source>
</evidence>